<dbReference type="PANTHER" id="PTHR39419">
    <property type="entry name" value="SLL0814 PROTEIN"/>
    <property type="match status" value="1"/>
</dbReference>
<proteinExistence type="predicted"/>
<comment type="caution">
    <text evidence="2">The sequence shown here is derived from an EMBL/GenBank/DDBJ whole genome shotgun (WGS) entry which is preliminary data.</text>
</comment>
<sequence>MHSDIQKNGDASLMSKARAVYMELDSYLLILVIAMHAWAIFAFQIPVLRDIFLPLTPLTLIIAAIVAYRSYQGGAGKVFLLFFSIFSLGFLVEMLGVNTGFPFGSYSYGTVLGPKIMGTPVIIGLNWFILFSGIVYILNLVKIPKLGKALFGALLITGIDILIEPVAIYLGFWEWKFINPPAENYLGWFTVGFIMFMVNYVFFNSLKVTRKAFWVVVIFVLFFVLQNLIL</sequence>
<keyword evidence="1" id="KW-1133">Transmembrane helix</keyword>
<protein>
    <submittedName>
        <fullName evidence="2">Putative membrane protein</fullName>
    </submittedName>
</protein>
<dbReference type="InterPro" id="IPR007354">
    <property type="entry name" value="CruF-like"/>
</dbReference>
<feature type="transmembrane region" description="Helical" evidence="1">
    <location>
        <begin position="24"/>
        <end position="45"/>
    </location>
</feature>
<feature type="transmembrane region" description="Helical" evidence="1">
    <location>
        <begin position="78"/>
        <end position="97"/>
    </location>
</feature>
<gene>
    <name evidence="2" type="ORF">DES35_10361</name>
</gene>
<evidence type="ECO:0000313" key="3">
    <source>
        <dbReference type="Proteomes" id="UP000253517"/>
    </source>
</evidence>
<dbReference type="EMBL" id="QPJS01000003">
    <property type="protein sequence ID" value="RCX03182.1"/>
    <property type="molecule type" value="Genomic_DNA"/>
</dbReference>
<dbReference type="RefSeq" id="WP_051889275.1">
    <property type="nucleotide sequence ID" value="NZ_BHZF01000003.1"/>
</dbReference>
<dbReference type="PANTHER" id="PTHR39419:SF1">
    <property type="entry name" value="SLL0814 PROTEIN"/>
    <property type="match status" value="1"/>
</dbReference>
<feature type="transmembrane region" description="Helical" evidence="1">
    <location>
        <begin position="150"/>
        <end position="173"/>
    </location>
</feature>
<organism evidence="2 3">
    <name type="scientific">Schleiferia thermophila</name>
    <dbReference type="NCBI Taxonomy" id="884107"/>
    <lineage>
        <taxon>Bacteria</taxon>
        <taxon>Pseudomonadati</taxon>
        <taxon>Bacteroidota</taxon>
        <taxon>Flavobacteriia</taxon>
        <taxon>Flavobacteriales</taxon>
        <taxon>Schleiferiaceae</taxon>
        <taxon>Schleiferia</taxon>
    </lineage>
</organism>
<feature type="transmembrane region" description="Helical" evidence="1">
    <location>
        <begin position="117"/>
        <end position="138"/>
    </location>
</feature>
<keyword evidence="1" id="KW-0812">Transmembrane</keyword>
<feature type="transmembrane region" description="Helical" evidence="1">
    <location>
        <begin position="185"/>
        <end position="203"/>
    </location>
</feature>
<name>A0A369A1K1_9FLAO</name>
<feature type="transmembrane region" description="Helical" evidence="1">
    <location>
        <begin position="212"/>
        <end position="229"/>
    </location>
</feature>
<feature type="transmembrane region" description="Helical" evidence="1">
    <location>
        <begin position="51"/>
        <end position="71"/>
    </location>
</feature>
<dbReference type="Proteomes" id="UP000253517">
    <property type="component" value="Unassembled WGS sequence"/>
</dbReference>
<reference evidence="2 3" key="1">
    <citation type="submission" date="2018-07" db="EMBL/GenBank/DDBJ databases">
        <title>Genomic Encyclopedia of Type Strains, Phase IV (KMG-IV): sequencing the most valuable type-strain genomes for metagenomic binning, comparative biology and taxonomic classification.</title>
        <authorList>
            <person name="Goeker M."/>
        </authorList>
    </citation>
    <scope>NUCLEOTIDE SEQUENCE [LARGE SCALE GENOMIC DNA]</scope>
    <source>
        <strain evidence="2 3">DSM 21410</strain>
    </source>
</reference>
<dbReference type="AlphaFoldDB" id="A0A369A1K1"/>
<keyword evidence="1" id="KW-0472">Membrane</keyword>
<accession>A0A369A1K1</accession>
<keyword evidence="3" id="KW-1185">Reference proteome</keyword>
<evidence type="ECO:0000256" key="1">
    <source>
        <dbReference type="SAM" id="Phobius"/>
    </source>
</evidence>
<evidence type="ECO:0000313" key="2">
    <source>
        <dbReference type="EMBL" id="RCX03182.1"/>
    </source>
</evidence>
<dbReference type="Pfam" id="PF04240">
    <property type="entry name" value="Caroten_synth"/>
    <property type="match status" value="1"/>
</dbReference>